<evidence type="ECO:0000256" key="1">
    <source>
        <dbReference type="ARBA" id="ARBA00023015"/>
    </source>
</evidence>
<dbReference type="Gene3D" id="1.10.10.60">
    <property type="entry name" value="Homeodomain-like"/>
    <property type="match status" value="1"/>
</dbReference>
<dbReference type="RefSeq" id="WP_328957762.1">
    <property type="nucleotide sequence ID" value="NZ_CP108110.1"/>
</dbReference>
<evidence type="ECO:0000313" key="5">
    <source>
        <dbReference type="EMBL" id="WUQ87202.1"/>
    </source>
</evidence>
<keyword evidence="1" id="KW-0805">Transcription regulation</keyword>
<protein>
    <submittedName>
        <fullName evidence="5">Helix-turn-helix domain-containing protein</fullName>
    </submittedName>
</protein>
<dbReference type="Proteomes" id="UP001432222">
    <property type="component" value="Chromosome"/>
</dbReference>
<dbReference type="PROSITE" id="PS01124">
    <property type="entry name" value="HTH_ARAC_FAMILY_2"/>
    <property type="match status" value="1"/>
</dbReference>
<evidence type="ECO:0000256" key="3">
    <source>
        <dbReference type="ARBA" id="ARBA00023163"/>
    </source>
</evidence>
<keyword evidence="2" id="KW-0238">DNA-binding</keyword>
<keyword evidence="6" id="KW-1185">Reference proteome</keyword>
<name>A0ABZ1U7R0_9ACTN</name>
<sequence length="304" mass="33809">MERGSGTLDLVDGECEMAYGAARPRLREYVLGYRGYRLESDRPRRRLEVPTDVVTLTVGFEGSLRLTDAVATTDTDSFGSILAGLRRTATVAEHSGRLHGLAVSLTPQGAYRILGPALGDLDGRWIEAGAAFPGQGPRELVDRLRESRTWSARFALLDAYFDARFADGRVWDPSVSWAWEQLRASHGRTSVRTLVDGTGWSRRRLEQRFREHLGLAPKQAADILRLQRALLTYERRPGWGGARIADHCGFYDQAHLVHSFRAMVGCPPTAFFASRRAAQVPEPTDRLAGRVTTAIEFVDGGRDR</sequence>
<proteinExistence type="predicted"/>
<evidence type="ECO:0000259" key="4">
    <source>
        <dbReference type="PROSITE" id="PS01124"/>
    </source>
</evidence>
<keyword evidence="3" id="KW-0804">Transcription</keyword>
<dbReference type="Pfam" id="PF12833">
    <property type="entry name" value="HTH_18"/>
    <property type="match status" value="1"/>
</dbReference>
<dbReference type="PANTHER" id="PTHR46796:SF15">
    <property type="entry name" value="BLL1074 PROTEIN"/>
    <property type="match status" value="1"/>
</dbReference>
<organism evidence="5 6">
    <name type="scientific">Kitasatospora purpeofusca</name>
    <dbReference type="NCBI Taxonomy" id="67352"/>
    <lineage>
        <taxon>Bacteria</taxon>
        <taxon>Bacillati</taxon>
        <taxon>Actinomycetota</taxon>
        <taxon>Actinomycetes</taxon>
        <taxon>Kitasatosporales</taxon>
        <taxon>Streptomycetaceae</taxon>
        <taxon>Kitasatospora</taxon>
    </lineage>
</organism>
<feature type="domain" description="HTH araC/xylS-type" evidence="4">
    <location>
        <begin position="172"/>
        <end position="274"/>
    </location>
</feature>
<dbReference type="InterPro" id="IPR050204">
    <property type="entry name" value="AraC_XylS_family_regulators"/>
</dbReference>
<evidence type="ECO:0000313" key="6">
    <source>
        <dbReference type="Proteomes" id="UP001432222"/>
    </source>
</evidence>
<evidence type="ECO:0000256" key="2">
    <source>
        <dbReference type="ARBA" id="ARBA00023125"/>
    </source>
</evidence>
<dbReference type="EMBL" id="CP108110">
    <property type="protein sequence ID" value="WUQ87202.1"/>
    <property type="molecule type" value="Genomic_DNA"/>
</dbReference>
<dbReference type="SMART" id="SM00342">
    <property type="entry name" value="HTH_ARAC"/>
    <property type="match status" value="1"/>
</dbReference>
<gene>
    <name evidence="5" type="ORF">OHA16_32130</name>
</gene>
<reference evidence="5" key="1">
    <citation type="submission" date="2022-10" db="EMBL/GenBank/DDBJ databases">
        <title>The complete genomes of actinobacterial strains from the NBC collection.</title>
        <authorList>
            <person name="Joergensen T.S."/>
            <person name="Alvarez Arevalo M."/>
            <person name="Sterndorff E.B."/>
            <person name="Faurdal D."/>
            <person name="Vuksanovic O."/>
            <person name="Mourched A.-S."/>
            <person name="Charusanti P."/>
            <person name="Shaw S."/>
            <person name="Blin K."/>
            <person name="Weber T."/>
        </authorList>
    </citation>
    <scope>NUCLEOTIDE SEQUENCE</scope>
    <source>
        <strain evidence="5">NBC_00222</strain>
    </source>
</reference>
<dbReference type="PANTHER" id="PTHR46796">
    <property type="entry name" value="HTH-TYPE TRANSCRIPTIONAL ACTIVATOR RHAS-RELATED"/>
    <property type="match status" value="1"/>
</dbReference>
<dbReference type="InterPro" id="IPR018060">
    <property type="entry name" value="HTH_AraC"/>
</dbReference>
<accession>A0ABZ1U7R0</accession>